<evidence type="ECO:0000313" key="1">
    <source>
        <dbReference type="EMBL" id="KAK3704317.1"/>
    </source>
</evidence>
<accession>A0ACC3MWP0</accession>
<reference evidence="1" key="1">
    <citation type="submission" date="2023-07" db="EMBL/GenBank/DDBJ databases">
        <title>Black Yeasts Isolated from many extreme environments.</title>
        <authorList>
            <person name="Coleine C."/>
            <person name="Stajich J.E."/>
            <person name="Selbmann L."/>
        </authorList>
    </citation>
    <scope>NUCLEOTIDE SEQUENCE</scope>
    <source>
        <strain evidence="1">CCFEE 5714</strain>
    </source>
</reference>
<evidence type="ECO:0000313" key="2">
    <source>
        <dbReference type="Proteomes" id="UP001281147"/>
    </source>
</evidence>
<protein>
    <submittedName>
        <fullName evidence="1">Uncharacterized protein</fullName>
    </submittedName>
</protein>
<dbReference type="Proteomes" id="UP001281147">
    <property type="component" value="Unassembled WGS sequence"/>
</dbReference>
<dbReference type="EMBL" id="JAUTXU010000140">
    <property type="protein sequence ID" value="KAK3704317.1"/>
    <property type="molecule type" value="Genomic_DNA"/>
</dbReference>
<comment type="caution">
    <text evidence="1">The sequence shown here is derived from an EMBL/GenBank/DDBJ whole genome shotgun (WGS) entry which is preliminary data.</text>
</comment>
<keyword evidence="2" id="KW-1185">Reference proteome</keyword>
<sequence length="136" mass="14848">MDVSAFETYTDDEVTLQELYDRLPHSMKAVVEVGSSLFKGYCMIVLSAVACAASLSLIVGWICLFWLLTHLLLKVAALLRICYDQPKTSGDHNDYNAASGRGSPGSGNAHAVADNRYAWFYATTTTTDDGEGTQRD</sequence>
<gene>
    <name evidence="1" type="ORF">LTR37_013870</name>
</gene>
<organism evidence="1 2">
    <name type="scientific">Vermiconidia calcicola</name>
    <dbReference type="NCBI Taxonomy" id="1690605"/>
    <lineage>
        <taxon>Eukaryota</taxon>
        <taxon>Fungi</taxon>
        <taxon>Dikarya</taxon>
        <taxon>Ascomycota</taxon>
        <taxon>Pezizomycotina</taxon>
        <taxon>Dothideomycetes</taxon>
        <taxon>Dothideomycetidae</taxon>
        <taxon>Mycosphaerellales</taxon>
        <taxon>Extremaceae</taxon>
        <taxon>Vermiconidia</taxon>
    </lineage>
</organism>
<proteinExistence type="predicted"/>
<name>A0ACC3MWP0_9PEZI</name>